<name>A0A124DZR7_9MYCO</name>
<feature type="domain" description="Carboxymuconolactone decarboxylase-like" evidence="1">
    <location>
        <begin position="23"/>
        <end position="89"/>
    </location>
</feature>
<accession>A0A124DZR7</accession>
<dbReference type="Proteomes" id="UP000069620">
    <property type="component" value="Unassembled WGS sequence"/>
</dbReference>
<dbReference type="InterPro" id="IPR004675">
    <property type="entry name" value="AhpD_core"/>
</dbReference>
<dbReference type="OrthoDB" id="9801997at2"/>
<protein>
    <recommendedName>
        <fullName evidence="1">Carboxymuconolactone decarboxylase-like domain-containing protein</fullName>
    </recommendedName>
</protein>
<dbReference type="Gene3D" id="1.20.1290.10">
    <property type="entry name" value="AhpD-like"/>
    <property type="match status" value="1"/>
</dbReference>
<evidence type="ECO:0000313" key="2">
    <source>
        <dbReference type="EMBL" id="GAS88200.1"/>
    </source>
</evidence>
<dbReference type="Pfam" id="PF02627">
    <property type="entry name" value="CMD"/>
    <property type="match status" value="1"/>
</dbReference>
<dbReference type="EMBL" id="BCSX01000021">
    <property type="protein sequence ID" value="GAS88200.1"/>
    <property type="molecule type" value="Genomic_DNA"/>
</dbReference>
<dbReference type="RefSeq" id="WP_062828857.1">
    <property type="nucleotide sequence ID" value="NZ_BCSX01000021.1"/>
</dbReference>
<evidence type="ECO:0000259" key="1">
    <source>
        <dbReference type="Pfam" id="PF02627"/>
    </source>
</evidence>
<dbReference type="PANTHER" id="PTHR34846:SF10">
    <property type="entry name" value="CYTOPLASMIC PROTEIN"/>
    <property type="match status" value="1"/>
</dbReference>
<keyword evidence="3" id="KW-1185">Reference proteome</keyword>
<dbReference type="SUPFAM" id="SSF69118">
    <property type="entry name" value="AhpD-like"/>
    <property type="match status" value="1"/>
</dbReference>
<proteinExistence type="predicted"/>
<gene>
    <name evidence="2" type="ORF">RMCB_2296</name>
</gene>
<reference evidence="3" key="1">
    <citation type="journal article" date="2016" name="Genome Announc.">
        <title>Draft Genome Sequences of Five Rapidly Growing Mycobacterium Species, M. thermoresistibile, M. fortuitum subsp. acetamidolyticum, M. canariasense, M. brisbanense, and M. novocastrense.</title>
        <authorList>
            <person name="Katahira K."/>
            <person name="Ogura Y."/>
            <person name="Gotoh Y."/>
            <person name="Hayashi T."/>
        </authorList>
    </citation>
    <scope>NUCLEOTIDE SEQUENCE [LARGE SCALE GENOMIC DNA]</scope>
    <source>
        <strain evidence="3">JCM15654</strain>
    </source>
</reference>
<dbReference type="InterPro" id="IPR003779">
    <property type="entry name" value="CMD-like"/>
</dbReference>
<sequence>MDYKSVSKDVIGHLYKAHHAIRVSEVEEALVALAELRVAQLVGCAYCCAFHAGELRQMGVDQSVIDKIPGWRHSSAFDAKQLLVLEWTEALTTSCGDLEDLRARLAAVFSERDLVDLTASISLMNALTRLRIALGEKV</sequence>
<organism evidence="2 3">
    <name type="scientific">Mycolicibacterium brisbanense</name>
    <dbReference type="NCBI Taxonomy" id="146020"/>
    <lineage>
        <taxon>Bacteria</taxon>
        <taxon>Bacillati</taxon>
        <taxon>Actinomycetota</taxon>
        <taxon>Actinomycetes</taxon>
        <taxon>Mycobacteriales</taxon>
        <taxon>Mycobacteriaceae</taxon>
        <taxon>Mycolicibacterium</taxon>
    </lineage>
</organism>
<evidence type="ECO:0000313" key="3">
    <source>
        <dbReference type="Proteomes" id="UP000069620"/>
    </source>
</evidence>
<dbReference type="STRING" id="146020.RMCB_2296"/>
<reference evidence="3" key="2">
    <citation type="submission" date="2016-02" db="EMBL/GenBank/DDBJ databases">
        <title>Draft genome sequence of five rapidly growing Mycobacterium species.</title>
        <authorList>
            <person name="Katahira K."/>
            <person name="Gotou Y."/>
            <person name="Iida K."/>
            <person name="Ogura Y."/>
            <person name="Hayashi T."/>
        </authorList>
    </citation>
    <scope>NUCLEOTIDE SEQUENCE [LARGE SCALE GENOMIC DNA]</scope>
    <source>
        <strain evidence="3">JCM15654</strain>
    </source>
</reference>
<dbReference type="InterPro" id="IPR029032">
    <property type="entry name" value="AhpD-like"/>
</dbReference>
<comment type="caution">
    <text evidence="2">The sequence shown here is derived from an EMBL/GenBank/DDBJ whole genome shotgun (WGS) entry which is preliminary data.</text>
</comment>
<dbReference type="AlphaFoldDB" id="A0A124DZR7"/>
<dbReference type="PANTHER" id="PTHR34846">
    <property type="entry name" value="4-CARBOXYMUCONOLACTONE DECARBOXYLASE FAMILY PROTEIN (AFU_ORTHOLOGUE AFUA_6G11590)"/>
    <property type="match status" value="1"/>
</dbReference>
<dbReference type="NCBIfam" id="TIGR00778">
    <property type="entry name" value="ahpD_dom"/>
    <property type="match status" value="1"/>
</dbReference>
<dbReference type="GO" id="GO:0051920">
    <property type="term" value="F:peroxiredoxin activity"/>
    <property type="evidence" value="ECO:0007669"/>
    <property type="project" value="InterPro"/>
</dbReference>